<feature type="region of interest" description="Disordered" evidence="1">
    <location>
        <begin position="100"/>
        <end position="132"/>
    </location>
</feature>
<name>A0AAP0NCY3_LIQFO</name>
<gene>
    <name evidence="2" type="ORF">L1049_026282</name>
</gene>
<comment type="caution">
    <text evidence="2">The sequence shown here is derived from an EMBL/GenBank/DDBJ whole genome shotgun (WGS) entry which is preliminary data.</text>
</comment>
<reference evidence="2 3" key="1">
    <citation type="journal article" date="2024" name="Plant J.">
        <title>Genome sequences and population genomics reveal climatic adaptation and genomic divergence between two closely related sweetgum species.</title>
        <authorList>
            <person name="Xu W.Q."/>
            <person name="Ren C.Q."/>
            <person name="Zhang X.Y."/>
            <person name="Comes H.P."/>
            <person name="Liu X.H."/>
            <person name="Li Y.G."/>
            <person name="Kettle C.J."/>
            <person name="Jalonen R."/>
            <person name="Gaisberger H."/>
            <person name="Ma Y.Z."/>
            <person name="Qiu Y.X."/>
        </authorList>
    </citation>
    <scope>NUCLEOTIDE SEQUENCE [LARGE SCALE GENOMIC DNA]</scope>
    <source>
        <strain evidence="2">Hangzhou</strain>
    </source>
</reference>
<dbReference type="Proteomes" id="UP001415857">
    <property type="component" value="Unassembled WGS sequence"/>
</dbReference>
<accession>A0AAP0NCY3</accession>
<evidence type="ECO:0000313" key="2">
    <source>
        <dbReference type="EMBL" id="KAK9270700.1"/>
    </source>
</evidence>
<evidence type="ECO:0000313" key="3">
    <source>
        <dbReference type="Proteomes" id="UP001415857"/>
    </source>
</evidence>
<organism evidence="2 3">
    <name type="scientific">Liquidambar formosana</name>
    <name type="common">Formosan gum</name>
    <dbReference type="NCBI Taxonomy" id="63359"/>
    <lineage>
        <taxon>Eukaryota</taxon>
        <taxon>Viridiplantae</taxon>
        <taxon>Streptophyta</taxon>
        <taxon>Embryophyta</taxon>
        <taxon>Tracheophyta</taxon>
        <taxon>Spermatophyta</taxon>
        <taxon>Magnoliopsida</taxon>
        <taxon>eudicotyledons</taxon>
        <taxon>Gunneridae</taxon>
        <taxon>Pentapetalae</taxon>
        <taxon>Saxifragales</taxon>
        <taxon>Altingiaceae</taxon>
        <taxon>Liquidambar</taxon>
    </lineage>
</organism>
<sequence length="282" mass="30611">MQTVLVVIFSSEEAPATPDLVPIRHPISISSLSLLSPPHLPHRTQIWVSAHRHFPHHRPRAERSIAAAAATAARSIAIAAAAPCFPLLPLLPLLLPRREPRKEQRQQGQKGEARSGSSSGDGSRSSGNGSGSGDGFFSSGPVVGEMVSSCFPLFCIRISPEKLSLYPIDLAVSKIRERWLQICERVGILKFSLLEADSSLDAFMKIFPIRQWTTLLCGDLGSCICFEIMHIYVDAAVHIKKAGKRLLLSNSGCCLLMGILTTRGNSCLEASMGQSVEIVSRF</sequence>
<feature type="compositionally biased region" description="Low complexity" evidence="1">
    <location>
        <begin position="114"/>
        <end position="127"/>
    </location>
</feature>
<keyword evidence="3" id="KW-1185">Reference proteome</keyword>
<proteinExistence type="predicted"/>
<dbReference type="AlphaFoldDB" id="A0AAP0NCY3"/>
<dbReference type="EMBL" id="JBBPBK010000014">
    <property type="protein sequence ID" value="KAK9270700.1"/>
    <property type="molecule type" value="Genomic_DNA"/>
</dbReference>
<evidence type="ECO:0000256" key="1">
    <source>
        <dbReference type="SAM" id="MobiDB-lite"/>
    </source>
</evidence>
<protein>
    <submittedName>
        <fullName evidence="2">Uncharacterized protein</fullName>
    </submittedName>
</protein>